<dbReference type="Proteomes" id="UP001430848">
    <property type="component" value="Unassembled WGS sequence"/>
</dbReference>
<gene>
    <name evidence="1" type="ORF">SLS63_012279</name>
</gene>
<protein>
    <submittedName>
        <fullName evidence="1">Uncharacterized protein</fullName>
    </submittedName>
</protein>
<proteinExistence type="predicted"/>
<comment type="caution">
    <text evidence="1">The sequence shown here is derived from an EMBL/GenBank/DDBJ whole genome shotgun (WGS) entry which is preliminary data.</text>
</comment>
<organism evidence="1 2">
    <name type="scientific">Diaporthe eres</name>
    <name type="common">Phomopsis oblonga</name>
    <dbReference type="NCBI Taxonomy" id="83184"/>
    <lineage>
        <taxon>Eukaryota</taxon>
        <taxon>Fungi</taxon>
        <taxon>Dikarya</taxon>
        <taxon>Ascomycota</taxon>
        <taxon>Pezizomycotina</taxon>
        <taxon>Sordariomycetes</taxon>
        <taxon>Sordariomycetidae</taxon>
        <taxon>Diaporthales</taxon>
        <taxon>Diaporthaceae</taxon>
        <taxon>Diaporthe</taxon>
        <taxon>Diaporthe eres species complex</taxon>
    </lineage>
</organism>
<evidence type="ECO:0000313" key="1">
    <source>
        <dbReference type="EMBL" id="KAK7712849.1"/>
    </source>
</evidence>
<dbReference type="EMBL" id="JAKNSF020000132">
    <property type="protein sequence ID" value="KAK7712849.1"/>
    <property type="molecule type" value="Genomic_DNA"/>
</dbReference>
<reference evidence="1 2" key="1">
    <citation type="submission" date="2024-02" db="EMBL/GenBank/DDBJ databases">
        <title>De novo assembly and annotation of 12 fungi associated with fruit tree decline syndrome in Ontario, Canada.</title>
        <authorList>
            <person name="Sulman M."/>
            <person name="Ellouze W."/>
            <person name="Ilyukhin E."/>
        </authorList>
    </citation>
    <scope>NUCLEOTIDE SEQUENCE [LARGE SCALE GENOMIC DNA]</scope>
    <source>
        <strain evidence="1 2">M169</strain>
    </source>
</reference>
<sequence>MALVTRGEGGAVLELADEWPRKTYHHVVLAVHANQAMHLPGDQARALERKVLGSFKNSENICYLHSNTSFLPRRPSSRVAWNYFLIPGNSSNGSMPLSKHLTLRKYPSEKEGSCSSPELSNICIDFDMNKLKSIPYPGEPGSPGRVLVSLNPPRPPRSPQSSHICHHPLVSAESIGMAARLHAINGVTSVSFAGAWMGFGFHEDEFMAGVRAACLATAGAKVGVDAAMIRGRLVFLGLLARWVSRIEACG</sequence>
<accession>A0ABR1NRT8</accession>
<evidence type="ECO:0000313" key="2">
    <source>
        <dbReference type="Proteomes" id="UP001430848"/>
    </source>
</evidence>
<keyword evidence="2" id="KW-1185">Reference proteome</keyword>
<name>A0ABR1NRT8_DIAER</name>